<keyword evidence="2 10" id="KW-0812">Transmembrane</keyword>
<evidence type="ECO:0000259" key="11">
    <source>
        <dbReference type="PROSITE" id="PS50089"/>
    </source>
</evidence>
<comment type="caution">
    <text evidence="12">The sequence shown here is derived from an EMBL/GenBank/DDBJ whole genome shotgun (WGS) entry which is preliminary data.</text>
</comment>
<evidence type="ECO:0000256" key="7">
    <source>
        <dbReference type="ARBA" id="ARBA00023180"/>
    </source>
</evidence>
<keyword evidence="9" id="KW-0863">Zinc-finger</keyword>
<gene>
    <name evidence="12" type="ORF">BSTOLATCC_MIC50062</name>
</gene>
<organism evidence="12 13">
    <name type="scientific">Blepharisma stoltei</name>
    <dbReference type="NCBI Taxonomy" id="1481888"/>
    <lineage>
        <taxon>Eukaryota</taxon>
        <taxon>Sar</taxon>
        <taxon>Alveolata</taxon>
        <taxon>Ciliophora</taxon>
        <taxon>Postciliodesmatophora</taxon>
        <taxon>Heterotrichea</taxon>
        <taxon>Heterotrichida</taxon>
        <taxon>Blepharismidae</taxon>
        <taxon>Blepharisma</taxon>
    </lineage>
</organism>
<dbReference type="Proteomes" id="UP001162131">
    <property type="component" value="Unassembled WGS sequence"/>
</dbReference>
<dbReference type="PROSITE" id="PS50089">
    <property type="entry name" value="ZF_RING_2"/>
    <property type="match status" value="1"/>
</dbReference>
<dbReference type="PANTHER" id="PTHR22702:SF1">
    <property type="entry name" value="PROTEASE-ASSOCIATED DOMAIN-CONTAINING PROTEIN 1"/>
    <property type="match status" value="1"/>
</dbReference>
<evidence type="ECO:0000256" key="8">
    <source>
        <dbReference type="ARBA" id="ARBA00037847"/>
    </source>
</evidence>
<dbReference type="GO" id="GO:0008270">
    <property type="term" value="F:zinc ion binding"/>
    <property type="evidence" value="ECO:0007669"/>
    <property type="project" value="UniProtKB-KW"/>
</dbReference>
<dbReference type="Pfam" id="PF13639">
    <property type="entry name" value="zf-RING_2"/>
    <property type="match status" value="1"/>
</dbReference>
<feature type="transmembrane region" description="Helical" evidence="10">
    <location>
        <begin position="249"/>
        <end position="277"/>
    </location>
</feature>
<keyword evidence="6 10" id="KW-0472">Membrane</keyword>
<evidence type="ECO:0000256" key="10">
    <source>
        <dbReference type="SAM" id="Phobius"/>
    </source>
</evidence>
<evidence type="ECO:0000313" key="13">
    <source>
        <dbReference type="Proteomes" id="UP001162131"/>
    </source>
</evidence>
<dbReference type="AlphaFoldDB" id="A0AAU9JWF6"/>
<dbReference type="InterPro" id="IPR013083">
    <property type="entry name" value="Znf_RING/FYVE/PHD"/>
</dbReference>
<keyword evidence="13" id="KW-1185">Reference proteome</keyword>
<feature type="domain" description="RING-type" evidence="11">
    <location>
        <begin position="311"/>
        <end position="355"/>
    </location>
</feature>
<dbReference type="Pfam" id="PF25011">
    <property type="entry name" value="VSR_TRX"/>
    <property type="match status" value="1"/>
</dbReference>
<reference evidence="12" key="1">
    <citation type="submission" date="2021-09" db="EMBL/GenBank/DDBJ databases">
        <authorList>
            <consortium name="AG Swart"/>
            <person name="Singh M."/>
            <person name="Singh A."/>
            <person name="Seah K."/>
            <person name="Emmerich C."/>
        </authorList>
    </citation>
    <scope>NUCLEOTIDE SEQUENCE</scope>
    <source>
        <strain evidence="12">ATCC30299</strain>
    </source>
</reference>
<evidence type="ECO:0000256" key="3">
    <source>
        <dbReference type="ARBA" id="ARBA00022729"/>
    </source>
</evidence>
<accession>A0AAU9JWF6</accession>
<dbReference type="InterPro" id="IPR056858">
    <property type="entry name" value="VSR_TRX"/>
</dbReference>
<dbReference type="GO" id="GO:0016020">
    <property type="term" value="C:membrane"/>
    <property type="evidence" value="ECO:0007669"/>
    <property type="project" value="UniProtKB-SubCell"/>
</dbReference>
<dbReference type="EMBL" id="CAJZBQ010000050">
    <property type="protein sequence ID" value="CAG9329946.1"/>
    <property type="molecule type" value="Genomic_DNA"/>
</dbReference>
<dbReference type="CDD" id="cd16448">
    <property type="entry name" value="RING-H2"/>
    <property type="match status" value="1"/>
</dbReference>
<dbReference type="PANTHER" id="PTHR22702">
    <property type="entry name" value="PROTEASE-ASSOCIATED DOMAIN-CONTAINING PROTEIN"/>
    <property type="match status" value="1"/>
</dbReference>
<proteinExistence type="predicted"/>
<comment type="subcellular location">
    <subcellularLocation>
        <location evidence="8">Endomembrane system</location>
        <topology evidence="8">Single-pass membrane protein</topology>
    </subcellularLocation>
    <subcellularLocation>
        <location evidence="1">Membrane</location>
        <topology evidence="1">Single-pass type I membrane protein</topology>
    </subcellularLocation>
</comment>
<evidence type="ECO:0000256" key="6">
    <source>
        <dbReference type="ARBA" id="ARBA00023136"/>
    </source>
</evidence>
<keyword evidence="9" id="KW-0479">Metal-binding</keyword>
<name>A0AAU9JWF6_9CILI</name>
<dbReference type="Gene3D" id="3.30.40.10">
    <property type="entry name" value="Zinc/RING finger domain, C3HC4 (zinc finger)"/>
    <property type="match status" value="1"/>
</dbReference>
<protein>
    <recommendedName>
        <fullName evidence="11">RING-type domain-containing protein</fullName>
    </recommendedName>
</protein>
<evidence type="ECO:0000256" key="2">
    <source>
        <dbReference type="ARBA" id="ARBA00022692"/>
    </source>
</evidence>
<evidence type="ECO:0000256" key="4">
    <source>
        <dbReference type="ARBA" id="ARBA00022737"/>
    </source>
</evidence>
<dbReference type="SUPFAM" id="SSF57850">
    <property type="entry name" value="RING/U-box"/>
    <property type="match status" value="1"/>
</dbReference>
<evidence type="ECO:0000313" key="12">
    <source>
        <dbReference type="EMBL" id="CAG9329946.1"/>
    </source>
</evidence>
<dbReference type="SMART" id="SM00184">
    <property type="entry name" value="RING"/>
    <property type="match status" value="1"/>
</dbReference>
<keyword evidence="5 10" id="KW-1133">Transmembrane helix</keyword>
<evidence type="ECO:0000256" key="1">
    <source>
        <dbReference type="ARBA" id="ARBA00004479"/>
    </source>
</evidence>
<evidence type="ECO:0000256" key="9">
    <source>
        <dbReference type="PROSITE-ProRule" id="PRU00175"/>
    </source>
</evidence>
<keyword evidence="9" id="KW-0862">Zinc</keyword>
<keyword evidence="7" id="KW-0325">Glycoprotein</keyword>
<dbReference type="GO" id="GO:0012505">
    <property type="term" value="C:endomembrane system"/>
    <property type="evidence" value="ECO:0007669"/>
    <property type="project" value="UniProtKB-SubCell"/>
</dbReference>
<dbReference type="InterPro" id="IPR001841">
    <property type="entry name" value="Znf_RING"/>
</dbReference>
<keyword evidence="4" id="KW-0677">Repeat</keyword>
<keyword evidence="3" id="KW-0732">Signal</keyword>
<evidence type="ECO:0000256" key="5">
    <source>
        <dbReference type="ARBA" id="ARBA00022989"/>
    </source>
</evidence>
<sequence>MSYLFAIFLHENRTLANDYSLPIQNTSIISEPFKSDIPYIFLYLTGDHIRDWKYINGLYRVLKKTLSDRIFLDLSFEYYSNLNGTEITDDCIASGRYCLKDSQSINLGRDLVIESLRSLCFLKKTRKNSESSRIFIEYLELISNYCRYSYASLCSKIYLYAVGQSPSEILKCVNDSVDGTDILVDDNRILQKEFEKNRNFSYIAPTIIINGEEFDSQKGSLLELYCNSLKNPPKSCQAHQSDDENIGPLTIFVLISCSIVGFSLSKLVIIGIIKYCCLNSKCFKMLKPPIHQRLEEKAFASDLEFLGESVCTICLTELSENDKVKITTCRHIFHSSCLNEWLILKSFRPRCPNCNLNPVTSHN</sequence>